<dbReference type="AlphaFoldDB" id="A0A645JFT3"/>
<accession>A0A645JFT3</accession>
<reference evidence="1" key="1">
    <citation type="submission" date="2019-08" db="EMBL/GenBank/DDBJ databases">
        <authorList>
            <person name="Kucharzyk K."/>
            <person name="Murdoch R.W."/>
            <person name="Higgins S."/>
            <person name="Loffler F."/>
        </authorList>
    </citation>
    <scope>NUCLEOTIDE SEQUENCE</scope>
</reference>
<dbReference type="EMBL" id="VSSQ01131154">
    <property type="protein sequence ID" value="MPN58453.1"/>
    <property type="molecule type" value="Genomic_DNA"/>
</dbReference>
<organism evidence="1">
    <name type="scientific">bioreactor metagenome</name>
    <dbReference type="NCBI Taxonomy" id="1076179"/>
    <lineage>
        <taxon>unclassified sequences</taxon>
        <taxon>metagenomes</taxon>
        <taxon>ecological metagenomes</taxon>
    </lineage>
</organism>
<sequence>MIENTKSNTIIVGNLNVKNMAQSKKVTGKRKRSQNRSTQNQGYFSRFIEFLTYKAELAGKRVINN</sequence>
<evidence type="ECO:0000313" key="1">
    <source>
        <dbReference type="EMBL" id="MPN58453.1"/>
    </source>
</evidence>
<gene>
    <name evidence="1" type="ORF">SDC9_206158</name>
</gene>
<comment type="caution">
    <text evidence="1">The sequence shown here is derived from an EMBL/GenBank/DDBJ whole genome shotgun (WGS) entry which is preliminary data.</text>
</comment>
<name>A0A645JFT3_9ZZZZ</name>
<protein>
    <submittedName>
        <fullName evidence="1">Uncharacterized protein</fullName>
    </submittedName>
</protein>
<proteinExistence type="predicted"/>